<proteinExistence type="predicted"/>
<evidence type="ECO:0000313" key="1">
    <source>
        <dbReference type="EMBL" id="GDY50093.1"/>
    </source>
</evidence>
<comment type="caution">
    <text evidence="1">The sequence shown here is derived from an EMBL/GenBank/DDBJ whole genome shotgun (WGS) entry which is preliminary data.</text>
</comment>
<dbReference type="EMBL" id="BJHW01000001">
    <property type="protein sequence ID" value="GDY50093.1"/>
    <property type="molecule type" value="Genomic_DNA"/>
</dbReference>
<protein>
    <submittedName>
        <fullName evidence="1">Uncharacterized protein</fullName>
    </submittedName>
</protein>
<reference evidence="1 2" key="1">
    <citation type="journal article" date="2020" name="Int. J. Syst. Evol. Microbiol.">
        <title>Reclassification of Streptomyces castelarensis and Streptomyces sporoclivatus as later heterotypic synonyms of Streptomyces antimycoticus.</title>
        <authorList>
            <person name="Komaki H."/>
            <person name="Tamura T."/>
        </authorList>
    </citation>
    <scope>NUCLEOTIDE SEQUENCE [LARGE SCALE GENOMIC DNA]</scope>
    <source>
        <strain evidence="1 2">NBRC 13459</strain>
    </source>
</reference>
<sequence>MTPAFAGAYAPLTVTGLQVGGAQLDITLAADGAVNVTAPEGLTVVPA</sequence>
<evidence type="ECO:0000313" key="2">
    <source>
        <dbReference type="Proteomes" id="UP000301309"/>
    </source>
</evidence>
<organism evidence="1 2">
    <name type="scientific">Streptomyces violaceusniger</name>
    <dbReference type="NCBI Taxonomy" id="68280"/>
    <lineage>
        <taxon>Bacteria</taxon>
        <taxon>Bacillati</taxon>
        <taxon>Actinomycetota</taxon>
        <taxon>Actinomycetes</taxon>
        <taxon>Kitasatosporales</taxon>
        <taxon>Streptomycetaceae</taxon>
        <taxon>Streptomyces</taxon>
        <taxon>Streptomyces violaceusniger group</taxon>
    </lineage>
</organism>
<dbReference type="Proteomes" id="UP000301309">
    <property type="component" value="Unassembled WGS sequence"/>
</dbReference>
<gene>
    <name evidence="1" type="ORF">SVIO_007160</name>
</gene>
<name>A0A4D4KW96_STRVO</name>
<dbReference type="AlphaFoldDB" id="A0A4D4KW96"/>
<accession>A0A4D4KW96</accession>
<keyword evidence="2" id="KW-1185">Reference proteome</keyword>